<dbReference type="CDD" id="cd06558">
    <property type="entry name" value="crotonase-like"/>
    <property type="match status" value="1"/>
</dbReference>
<name>A0AA36HNP8_9DINO</name>
<dbReference type="InterPro" id="IPR009448">
    <property type="entry name" value="UDP-g_GGtrans"/>
</dbReference>
<feature type="region of interest" description="Disordered" evidence="2">
    <location>
        <begin position="1418"/>
        <end position="1438"/>
    </location>
</feature>
<dbReference type="GO" id="GO:0003980">
    <property type="term" value="F:UDP-glucose:glycoprotein glucosyltransferase activity"/>
    <property type="evidence" value="ECO:0007669"/>
    <property type="project" value="InterPro"/>
</dbReference>
<evidence type="ECO:0000256" key="2">
    <source>
        <dbReference type="SAM" id="MobiDB-lite"/>
    </source>
</evidence>
<feature type="domain" description="Glucosyltransferase 24 catalytic" evidence="3">
    <location>
        <begin position="1722"/>
        <end position="2013"/>
    </location>
</feature>
<accession>A0AA36HNP8</accession>
<dbReference type="Pfam" id="PF00378">
    <property type="entry name" value="ECH_1"/>
    <property type="match status" value="1"/>
</dbReference>
<evidence type="ECO:0000313" key="4">
    <source>
        <dbReference type="EMBL" id="CAJ1371523.1"/>
    </source>
</evidence>
<evidence type="ECO:0000259" key="3">
    <source>
        <dbReference type="Pfam" id="PF18404"/>
    </source>
</evidence>
<feature type="compositionally biased region" description="Low complexity" evidence="2">
    <location>
        <begin position="689"/>
        <end position="702"/>
    </location>
</feature>
<feature type="region of interest" description="Disordered" evidence="2">
    <location>
        <begin position="684"/>
        <end position="704"/>
    </location>
</feature>
<dbReference type="Proteomes" id="UP001178507">
    <property type="component" value="Unassembled WGS sequence"/>
</dbReference>
<dbReference type="PANTHER" id="PTHR11226">
    <property type="entry name" value="UDP-GLUCOSE GLYCOPROTEIN:GLUCOSYLTRANSFERASE"/>
    <property type="match status" value="1"/>
</dbReference>
<comment type="caution">
    <text evidence="4">The sequence shown here is derived from an EMBL/GenBank/DDBJ whole genome shotgun (WGS) entry which is preliminary data.</text>
</comment>
<reference evidence="4" key="1">
    <citation type="submission" date="2023-08" db="EMBL/GenBank/DDBJ databases">
        <authorList>
            <person name="Chen Y."/>
            <person name="Shah S."/>
            <person name="Dougan E. K."/>
            <person name="Thang M."/>
            <person name="Chan C."/>
        </authorList>
    </citation>
    <scope>NUCLEOTIDE SEQUENCE</scope>
</reference>
<comment type="cofactor">
    <cofactor evidence="1">
        <name>Ca(2+)</name>
        <dbReference type="ChEBI" id="CHEBI:29108"/>
    </cofactor>
</comment>
<dbReference type="SUPFAM" id="SSF53448">
    <property type="entry name" value="Nucleotide-diphospho-sugar transferases"/>
    <property type="match status" value="1"/>
</dbReference>
<dbReference type="Gene3D" id="3.90.226.10">
    <property type="entry name" value="2-enoyl-CoA Hydratase, Chain A, domain 1"/>
    <property type="match status" value="1"/>
</dbReference>
<keyword evidence="5" id="KW-1185">Reference proteome</keyword>
<evidence type="ECO:0000256" key="1">
    <source>
        <dbReference type="ARBA" id="ARBA00001913"/>
    </source>
</evidence>
<dbReference type="InterPro" id="IPR029045">
    <property type="entry name" value="ClpP/crotonase-like_dom_sf"/>
</dbReference>
<dbReference type="GO" id="GO:0018279">
    <property type="term" value="P:protein N-linked glycosylation via asparagine"/>
    <property type="evidence" value="ECO:0007669"/>
    <property type="project" value="TreeGrafter"/>
</dbReference>
<dbReference type="EMBL" id="CAUJNA010000084">
    <property type="protein sequence ID" value="CAJ1371523.1"/>
    <property type="molecule type" value="Genomic_DNA"/>
</dbReference>
<protein>
    <recommendedName>
        <fullName evidence="3">Glucosyltransferase 24 catalytic domain-containing protein</fullName>
    </recommendedName>
</protein>
<sequence>MRLGWEQWHGGSIARRSSRRGSWQYDCVKYSVQGAIAEVKLDDLNTYNALTRKTVAALLDICAELHGRPDVAAVVFTAAGPHFCSGGAFGGNVPQDDEEYAPKLEPGASAFEVGVAENLPIARLLYLLSTLPQYKVAALRGKSLGAGISLAAAMDFVVAPERTALLFLEASRGLAACCSWQSTICKLGPMRMRRLCLLGAELEVRQAKHLGLVDEIVGTYTEADARALAQAQAVAKQSLEERCRLKTTGPGHGQLFPAPGGGDWEELVKQALASCPARPAPARFSAEMWPHKDIDLCMDGQNTAVLRLRSASAEGLLQALAEVHRSPQVRLLQVVCDGPSIGGCSKTLRRALALLHFCPAFTLALVSGTSALPMLCDAALCTPEASFDFSAEYMEYLPAELQAGRLNAKEAEELGLVEIAEHHQFLTDICRKLSECAPNAVAQSKAFIHKICSKPMEPRILEELAGHIARRMEDPEFQDSLRAVVDEAADTACHFGGFTVEDDAESATFTSANLGLAPQQTPYLGLPACDRPSSNTMRRLLAILPLCSALEVEVTVEAAWPRAALGAELLEGLAQLDRGADFLSELASFEAPDAEWRSWAARSAAKMTCCQGGSLYARLLSLRARHAYASAVVEAARGMDRADRAALAEQGLQSCAAGDPWALLQASGTLEVLCGDQLSKLSEHLAPTPSAGSSSQRGSPRQSELDHVLFRAASDEDSLEITGYADLGDARAATLLLRALFAAADALSASGRSGRVVFRHGTPGANAPRAVLGGYSLELMTRTADEVAKASDGPAREEAATSSCLQEVSDPAESFHGVDIAVIAQQFPSSASALCQLRDDLVLEAERPLAPWELTRLGARAAMRAVLAGNASALKGLQALGEVAQDYPSGWGRALSAGTAEDAQRARELMEEAQAIKTEDSLEVNGWQVPLKQRGVLSLLRSQQPLFRAAELLSREGVPQAVAFELLREAQSGQVPTKVDTGDPRLSALNAEASPAFDLSGRRQEMVGVGLVVDVCDRKQMQWVNKVLSQKHNALVWVRFQSSAALASLLQSALSLLVKGKPGPDVAKKYLAKLVKQHPEENLCDAEGEKLARTLFQKAWQKHSQGVPELLGGAVPWLFPAPSASLNGRMLADPERTLEQDIHQEFESLSMTFQMLSMRMGRVGQREITNFAYSARFHPMSFRMEPQVLSAWHEGISNAPARHLPLRPALLLPLPGASSGASAAGAGSTESTPAVHLVVLGSRQKLIQDAAALLEAYSQLFSSANRRYLHVAVSANCSAPFSAAAALRRCLRRKPLLELPKALQSLGDATASEILAACGAEVDLSFTAEDAAHCEKQKPLHDLGMAGATVLWVNGRLFQPALPLSAGILEHAERLEVEYTKGSPPESLMAKLNPSTNRDYLVAYALAVRARASVEAVQARSGNGAGEEAEQTQEDPRGMAEAAYNSVPEDLRLHIPPKGEVAPIRIFALLDPLGKSAQRLPPLLQLLHEELDAEVFLAMRPQRLAETPLKAYLRAAPAPKAPPGGLQALGEWDGRMSGARIELPPRRGQLLHLQLLSPEDWLCSAVDSKEADLDNIPADAPRNSPGAQVHVRYVVEALFLEGFAEDGLGRPATGRQLALTPLRGTELMAGDESMVVKSGYFQLRQRPGVYKLALSQKSEQLLRPKGLVQLADLAGRGSLLEALVAQGSGTDPYASLFTAASTESRETFEGGGGDPAVCRETIHIFSVASGLSYERLLRIMMLSVRKHTKCKLRLWLVANFLSASFRRILPTLSKEVGFEVSQVTYKWPTWLREQTSKQRVIWAYKILFLDVFFPAEVKRILFIDADEIVRADVEELWKMDIKGHSWGFVPFCGSGPAQSLSSSIWNSLTGKAKQEDLKNPETVGFRFWEQGFWKNHLGSRFFYHISAMFVVDLEVFRKKGAGDILREAYQSLTADPYSLSNLDQDLVNYIQSSLPIYSLPQEWLWCESWCSESSKQNAKNIDMCQHPLKKEGKLQNARRIAPEWTQYDNELQAIIDKIQ</sequence>
<dbReference type="GO" id="GO:0005783">
    <property type="term" value="C:endoplasmic reticulum"/>
    <property type="evidence" value="ECO:0007669"/>
    <property type="project" value="TreeGrafter"/>
</dbReference>
<dbReference type="InterPro" id="IPR029044">
    <property type="entry name" value="Nucleotide-diphossugar_trans"/>
</dbReference>
<dbReference type="Pfam" id="PF18404">
    <property type="entry name" value="Glyco_transf_24"/>
    <property type="match status" value="1"/>
</dbReference>
<organism evidence="4 5">
    <name type="scientific">Effrenium voratum</name>
    <dbReference type="NCBI Taxonomy" id="2562239"/>
    <lineage>
        <taxon>Eukaryota</taxon>
        <taxon>Sar</taxon>
        <taxon>Alveolata</taxon>
        <taxon>Dinophyceae</taxon>
        <taxon>Suessiales</taxon>
        <taxon>Symbiodiniaceae</taxon>
        <taxon>Effrenium</taxon>
    </lineage>
</organism>
<dbReference type="InterPro" id="IPR040497">
    <property type="entry name" value="Glyco_transf_24"/>
</dbReference>
<dbReference type="Gene3D" id="3.90.550.10">
    <property type="entry name" value="Spore Coat Polysaccharide Biosynthesis Protein SpsA, Chain A"/>
    <property type="match status" value="1"/>
</dbReference>
<dbReference type="GO" id="GO:0051082">
    <property type="term" value="F:unfolded protein binding"/>
    <property type="evidence" value="ECO:0007669"/>
    <property type="project" value="TreeGrafter"/>
</dbReference>
<dbReference type="PANTHER" id="PTHR11226:SF0">
    <property type="entry name" value="UDP-GLUCOSE:GLYCOPROTEIN GLUCOSYLTRANSFERASE"/>
    <property type="match status" value="1"/>
</dbReference>
<dbReference type="InterPro" id="IPR001753">
    <property type="entry name" value="Enoyl-CoA_hydra/iso"/>
</dbReference>
<dbReference type="SUPFAM" id="SSF52096">
    <property type="entry name" value="ClpP/crotonase"/>
    <property type="match status" value="2"/>
</dbReference>
<proteinExistence type="predicted"/>
<dbReference type="GO" id="GO:0036503">
    <property type="term" value="P:ERAD pathway"/>
    <property type="evidence" value="ECO:0007669"/>
    <property type="project" value="TreeGrafter"/>
</dbReference>
<evidence type="ECO:0000313" key="5">
    <source>
        <dbReference type="Proteomes" id="UP001178507"/>
    </source>
</evidence>
<gene>
    <name evidence="4" type="ORF">EVOR1521_LOCUS1821</name>
</gene>